<dbReference type="Proteomes" id="UP000247702">
    <property type="component" value="Unassembled WGS sequence"/>
</dbReference>
<evidence type="ECO:0000256" key="4">
    <source>
        <dbReference type="ARBA" id="ARBA00022833"/>
    </source>
</evidence>
<evidence type="ECO:0000256" key="5">
    <source>
        <dbReference type="SAM" id="Coils"/>
    </source>
</evidence>
<dbReference type="GO" id="GO:0004386">
    <property type="term" value="F:helicase activity"/>
    <property type="evidence" value="ECO:0007669"/>
    <property type="project" value="InterPro"/>
</dbReference>
<dbReference type="GO" id="GO:0008270">
    <property type="term" value="F:zinc ion binding"/>
    <property type="evidence" value="ECO:0007669"/>
    <property type="project" value="UniProtKB-KW"/>
</dbReference>
<dbReference type="InterPro" id="IPR000967">
    <property type="entry name" value="Znf_NFX1"/>
</dbReference>
<keyword evidence="2" id="KW-0677">Repeat</keyword>
<keyword evidence="3" id="KW-0863">Zinc-finger</keyword>
<sequence length="2490" mass="287444">MRGRGNYKPIASFRESHGGINHIPRGNFRGGYGDSNYIPRANFRGRRGSAHYTGRPNFRDSRSDSGGESFRGRRGYGGRGDNDDDERYDTPPDLSISERKKLLQKTAIENFSSYKLTNGGSDQIVFIINGERIKTVWKKKLEETPWYQNDVRIFISSALVTADSQKAGELVAELSNPEGGLNRLKEIIDFPMSCDAGLDETVLSFQYVILPLLGLLTRTAITRCPLEDYVDDIFMVVYKNIVRTVLLTNDLFLYTNVMKMLETLVQRNSIEDYNVDVDTLLSHERYSFIPSSLGVFFLIIVRFLAELLRRIKEASTNETTHKIFQNLQELKAKYRRSIEQQLSFFISTDPLINNSDTREYFFTVLDDEMEDIIEMLVTHDVPEGISKISIIPTIKEILCDRPPYLPSLSDEHHSLPNGAARLLDRQFRLLREDMLNPIRGGISNFLALLSRNYYFSLNNNNRLSDELKNVLIKGKFTYDRGINHENGDLHVYADIRFAKVDCDRRNGLFCTLKFNPKINNSINGKRGSGYWKKSKRLLPGNLVALLLPNPNLEQAQPSIIDDNFTNLYLIYFGVIMSRDEITNEHMRININFNDPSIYPIALNKILKFRNSTNENNSNNSFKEKCYMVEQTSIYFEAYYHVLKTLKNTKPFSLRFKQYLAPVPSYHLLSNSTDIKIKPPRYTIAQGFQFDLSVLCENKKQNLKLNVANAHTYNEVAEKVNKYSKLDKSQAEALISALTREIALIEGPPGTGKTVVGVEIMKVLLAKKNRIDVGPILTICFTNHALDQFLMHLLDENITENIVRLGTRTKSERIKKHTLGKVYPNNDNTSLIIKSLEKIEKEIREIKTSPKSYVTWKDISDYLYENYRSFFNRFSNVIRNDLPNWVLGTNNTEETDDEDDDFQDNSTEEIDNKYYGSDDENEEYPNKYQGVQRKQKPIFERWLKANDIRKIEERKNYWSNQEIDPDDDEFINDYDEYLFVNDYNEPKTNRSLNELLNNYSIWKMSIEERKKLHDYWRAKLEEEKLLNLGEEHEKLRQKMNDIYNEAYRQKLLNSDVIGMTTSGAAKFQNLIKYVCPKIIICEEAGEVLEAHILCALTSSTQHLILIGDHNQLRPHVATYSLSMESHIGKNYQLDKSLFERLVYGDKAVKIERIQLLTQRRMRKDISDLIRNLYPNLEDGENTKYEDISGVQDNLYFIDHNYPEENCGNDLEMQSHVNIHEVKMVVEMVKYFVKYGYTNPKDIAVLTPYLGQMSKIKEALSKSSFIVDIDERDAQEIAEMEEENDTSNSSNQLININIKLSTVDNFQGEEANIVIISLVRNYSDSEYSSIGFLKSKNRSNVLLSRARKGMYLIGNSKLMASESKDMWASVVEILCKHKRVGPGMPIVCKFHPDSKMIITEPEQFDEFCSPNGGCRSICDMPLPCGHQCTDECHFDNLEHKGIKCRKPCKKRHAKCEHKCTKLCYKDCGKCNAPVGKITLPCGHILLNAECWQNQNKEKVKCNTTIDMVLPDCGHPLNVECWRVQNKEIFTCHFSVDITLPDCGHPLRNVECCKVKNGVEFICYFPVDITLPCGHILQNARCWKSKSKETLKCYSLIDIILPDCDHPLQNVECWRVRNNEKFICNFPIDIILPCGHMLHDTKCWKNQNKETIECNASIDIELPGCGHIIQNVECWRNNEKENIKCKSSIDVTLSCGHILQDVECWRNKNKQLPKCNVLTNITLSCGHMLQNVECHNNENKEEIECNVLTDVTLLCGHILQNVECWKNKYKKIIKCNTTIDITLECGHLLQSVECWRVQSKEKFTCNFPVDKKFTDCDHSFKVKCYKKDVIKNKPKCNHLIDEFKLPCGHESKYVECWKIKENRPIKCIASINFELPCEHVQVIKCWESQIENIPKCNVLGEITFPCGHMIKNVECWKKESIVCTEAVTKRMPHCEHINDIQCSESNSDIQCRKNCGIQLKCGHKCLNECFRCQKGPIPWNSRHGNRIVERTNHEKCKAKCNKSLCFGHMCEQLCHEGECQPCKNKCAISCEHTKKTCNKDCLEPCAVCAEKCSWECKHQGRCELSCGIPCDRLPCNERCNKLAKCGHVCAGICGEICPSYCADANCAPKKIKDQVSDIINNITFNKIDWNKERMVVLPCKHIYTMKSMDMLMGMEDYYEGSIDGRWTSVKLLPNSTSIKTCPECHTPIRDIRRYGRIIKKYILDIQTGKFLSKYEGELSKIAKRVNTSLYKVEKGRNKLKDGLCNISELKTKVEFKDKERKLTEIIPYHYFENIALYHGFDENSQQVWLSHIGKLLHYYNDLIPIIRTATTIPPHKRAFEASLNANVGDLTFMSQLDHAIYLIYLDGILKIISIQKTLYDEILFIINVLSSVSEDIANIKELWKNFAESLQQTIRKHLNLISIASESSNYGKYSLLVKIEIVEFDMIVLGYPHKNNFISKAEIIKQCKGIKERIANIYKSYSDSNAEEELSNRLDKLWKNYEEIENYAENLKY</sequence>
<evidence type="ECO:0000256" key="2">
    <source>
        <dbReference type="ARBA" id="ARBA00022737"/>
    </source>
</evidence>
<accession>A0A2Z6RKJ0</accession>
<dbReference type="InterPro" id="IPR045055">
    <property type="entry name" value="DNA2/NAM7-like"/>
</dbReference>
<keyword evidence="5" id="KW-0175">Coiled coil</keyword>
<dbReference type="InterPro" id="IPR041679">
    <property type="entry name" value="DNA2/NAM7-like_C"/>
</dbReference>
<gene>
    <name evidence="8" type="ORF">RclHR1_03290012</name>
</gene>
<feature type="coiled-coil region" evidence="5">
    <location>
        <begin position="1017"/>
        <end position="1044"/>
    </location>
</feature>
<dbReference type="PANTHER" id="PTHR10887">
    <property type="entry name" value="DNA2/NAM7 HELICASE FAMILY"/>
    <property type="match status" value="1"/>
</dbReference>
<protein>
    <recommendedName>
        <fullName evidence="7">NF-X1-type domain-containing protein</fullName>
    </recommendedName>
</protein>
<evidence type="ECO:0000313" key="9">
    <source>
        <dbReference type="Proteomes" id="UP000247702"/>
    </source>
</evidence>
<dbReference type="InterPro" id="IPR047187">
    <property type="entry name" value="SF1_C_Upf1"/>
</dbReference>
<dbReference type="CDD" id="cd18808">
    <property type="entry name" value="SF1_C_Upf1"/>
    <property type="match status" value="1"/>
</dbReference>
<name>A0A2Z6RKJ0_9GLOM</name>
<dbReference type="GO" id="GO:0031380">
    <property type="term" value="C:nuclear RNA-directed RNA polymerase complex"/>
    <property type="evidence" value="ECO:0007669"/>
    <property type="project" value="TreeGrafter"/>
</dbReference>
<keyword evidence="4" id="KW-0862">Zinc</keyword>
<feature type="domain" description="NF-X1-type" evidence="7">
    <location>
        <begin position="2002"/>
        <end position="2021"/>
    </location>
</feature>
<dbReference type="InterPro" id="IPR057373">
    <property type="entry name" value="ZNFX1"/>
</dbReference>
<dbReference type="SUPFAM" id="SSF52540">
    <property type="entry name" value="P-loop containing nucleoside triphosphate hydrolases"/>
    <property type="match status" value="1"/>
</dbReference>
<evidence type="ECO:0000259" key="7">
    <source>
        <dbReference type="SMART" id="SM00438"/>
    </source>
</evidence>
<dbReference type="InterPro" id="IPR041677">
    <property type="entry name" value="DNA2/NAM7_AAA_11"/>
</dbReference>
<feature type="domain" description="NF-X1-type" evidence="7">
    <location>
        <begin position="1453"/>
        <end position="1470"/>
    </location>
</feature>
<proteinExistence type="predicted"/>
<feature type="region of interest" description="Disordered" evidence="6">
    <location>
        <begin position="1"/>
        <end position="33"/>
    </location>
</feature>
<dbReference type="GO" id="GO:0031048">
    <property type="term" value="P:regulatory ncRNA-mediated heterochromatin formation"/>
    <property type="evidence" value="ECO:0007669"/>
    <property type="project" value="TreeGrafter"/>
</dbReference>
<feature type="compositionally biased region" description="Acidic residues" evidence="6">
    <location>
        <begin position="892"/>
        <end position="908"/>
    </location>
</feature>
<feature type="region of interest" description="Disordered" evidence="6">
    <location>
        <begin position="888"/>
        <end position="929"/>
    </location>
</feature>
<dbReference type="InterPro" id="IPR027417">
    <property type="entry name" value="P-loop_NTPase"/>
</dbReference>
<dbReference type="CDD" id="cd06008">
    <property type="entry name" value="NF-X1-zinc-finger"/>
    <property type="match status" value="1"/>
</dbReference>
<keyword evidence="1" id="KW-0479">Metal-binding</keyword>
<dbReference type="Gene3D" id="3.40.50.300">
    <property type="entry name" value="P-loop containing nucleotide triphosphate hydrolases"/>
    <property type="match status" value="3"/>
</dbReference>
<reference evidence="8 9" key="1">
    <citation type="submission" date="2017-11" db="EMBL/GenBank/DDBJ databases">
        <title>The genome of Rhizophagus clarus HR1 reveals common genetic basis of auxotrophy among arbuscular mycorrhizal fungi.</title>
        <authorList>
            <person name="Kobayashi Y."/>
        </authorList>
    </citation>
    <scope>NUCLEOTIDE SEQUENCE [LARGE SCALE GENOMIC DNA]</scope>
    <source>
        <strain evidence="8 9">HR1</strain>
    </source>
</reference>
<dbReference type="SMART" id="SM00438">
    <property type="entry name" value="ZnF_NFX"/>
    <property type="match status" value="3"/>
</dbReference>
<dbReference type="Pfam" id="PF13087">
    <property type="entry name" value="AAA_12"/>
    <property type="match status" value="1"/>
</dbReference>
<dbReference type="Pfam" id="PF13086">
    <property type="entry name" value="AAA_11"/>
    <property type="match status" value="1"/>
</dbReference>
<comment type="caution">
    <text evidence="8">The sequence shown here is derived from an EMBL/GenBank/DDBJ whole genome shotgun (WGS) entry which is preliminary data.</text>
</comment>
<evidence type="ECO:0000313" key="8">
    <source>
        <dbReference type="EMBL" id="GBB98654.1"/>
    </source>
</evidence>
<evidence type="ECO:0000256" key="6">
    <source>
        <dbReference type="SAM" id="MobiDB-lite"/>
    </source>
</evidence>
<evidence type="ECO:0000256" key="3">
    <source>
        <dbReference type="ARBA" id="ARBA00022771"/>
    </source>
</evidence>
<dbReference type="EMBL" id="BEXD01002546">
    <property type="protein sequence ID" value="GBB98654.1"/>
    <property type="molecule type" value="Genomic_DNA"/>
</dbReference>
<dbReference type="Pfam" id="PF25396">
    <property type="entry name" value="ZNFX1"/>
    <property type="match status" value="1"/>
</dbReference>
<organism evidence="8 9">
    <name type="scientific">Rhizophagus clarus</name>
    <dbReference type="NCBI Taxonomy" id="94130"/>
    <lineage>
        <taxon>Eukaryota</taxon>
        <taxon>Fungi</taxon>
        <taxon>Fungi incertae sedis</taxon>
        <taxon>Mucoromycota</taxon>
        <taxon>Glomeromycotina</taxon>
        <taxon>Glomeromycetes</taxon>
        <taxon>Glomerales</taxon>
        <taxon>Glomeraceae</taxon>
        <taxon>Rhizophagus</taxon>
    </lineage>
</organism>
<evidence type="ECO:0000256" key="1">
    <source>
        <dbReference type="ARBA" id="ARBA00022723"/>
    </source>
</evidence>
<feature type="domain" description="NF-X1-type" evidence="7">
    <location>
        <begin position="1422"/>
        <end position="1448"/>
    </location>
</feature>
<dbReference type="PANTHER" id="PTHR10887:SF445">
    <property type="entry name" value="NFX1-TYPE ZINC FINGER-CONTAINING PROTEIN 1"/>
    <property type="match status" value="1"/>
</dbReference>
<feature type="region of interest" description="Disordered" evidence="6">
    <location>
        <begin position="46"/>
        <end position="96"/>
    </location>
</feature>
<keyword evidence="9" id="KW-1185">Reference proteome</keyword>